<organism evidence="1 2">
    <name type="scientific">Pisum sativum</name>
    <name type="common">Garden pea</name>
    <name type="synonym">Lathyrus oleraceus</name>
    <dbReference type="NCBI Taxonomy" id="3888"/>
    <lineage>
        <taxon>Eukaryota</taxon>
        <taxon>Viridiplantae</taxon>
        <taxon>Streptophyta</taxon>
        <taxon>Embryophyta</taxon>
        <taxon>Tracheophyta</taxon>
        <taxon>Spermatophyta</taxon>
        <taxon>Magnoliopsida</taxon>
        <taxon>eudicotyledons</taxon>
        <taxon>Gunneridae</taxon>
        <taxon>Pentapetalae</taxon>
        <taxon>rosids</taxon>
        <taxon>fabids</taxon>
        <taxon>Fabales</taxon>
        <taxon>Fabaceae</taxon>
        <taxon>Papilionoideae</taxon>
        <taxon>50 kb inversion clade</taxon>
        <taxon>NPAAA clade</taxon>
        <taxon>Hologalegina</taxon>
        <taxon>IRL clade</taxon>
        <taxon>Fabeae</taxon>
        <taxon>Lathyrus</taxon>
    </lineage>
</organism>
<proteinExistence type="predicted"/>
<evidence type="ECO:0000313" key="2">
    <source>
        <dbReference type="Proteomes" id="UP001058974"/>
    </source>
</evidence>
<dbReference type="Gramene" id="Psat01G0097700-T1">
    <property type="protein sequence ID" value="KAI5441732.1"/>
    <property type="gene ID" value="KIW84_010977"/>
</dbReference>
<dbReference type="Proteomes" id="UP001058974">
    <property type="component" value="Chromosome 1"/>
</dbReference>
<gene>
    <name evidence="1" type="ORF">KIW84_010977</name>
</gene>
<accession>A0A9D4YML0</accession>
<sequence length="228" mass="26289">MILSSCSFSTTVRGIKIVMSLEDVGVCLGVPSEGGIISHRFTPDTEGWENFNNLRFYFSMSRISEQEFYVRHARSNSTKLFLSSKNLSDVDGVYKHTDAENVYVPPPASEGGYTRWNIKSGDNSLWCQVMKGKYDRSNNQFHEVEDKVHDSNLWKNIVSVWPVMNDMVYWAIGNGEKVNSWEDYWVQPEIYLSSLRSYLYYAHQVVRVDNLVDSNGEWDLERLSSLLP</sequence>
<protein>
    <submittedName>
        <fullName evidence="1">Uncharacterized protein</fullName>
    </submittedName>
</protein>
<comment type="caution">
    <text evidence="1">The sequence shown here is derived from an EMBL/GenBank/DDBJ whole genome shotgun (WGS) entry which is preliminary data.</text>
</comment>
<name>A0A9D4YML0_PEA</name>
<keyword evidence="2" id="KW-1185">Reference proteome</keyword>
<dbReference type="AlphaFoldDB" id="A0A9D4YML0"/>
<dbReference type="EMBL" id="JAMSHJ010000001">
    <property type="protein sequence ID" value="KAI5441732.1"/>
    <property type="molecule type" value="Genomic_DNA"/>
</dbReference>
<reference evidence="1 2" key="1">
    <citation type="journal article" date="2022" name="Nat. Genet.">
        <title>Improved pea reference genome and pan-genome highlight genomic features and evolutionary characteristics.</title>
        <authorList>
            <person name="Yang T."/>
            <person name="Liu R."/>
            <person name="Luo Y."/>
            <person name="Hu S."/>
            <person name="Wang D."/>
            <person name="Wang C."/>
            <person name="Pandey M.K."/>
            <person name="Ge S."/>
            <person name="Xu Q."/>
            <person name="Li N."/>
            <person name="Li G."/>
            <person name="Huang Y."/>
            <person name="Saxena R.K."/>
            <person name="Ji Y."/>
            <person name="Li M."/>
            <person name="Yan X."/>
            <person name="He Y."/>
            <person name="Liu Y."/>
            <person name="Wang X."/>
            <person name="Xiang C."/>
            <person name="Varshney R.K."/>
            <person name="Ding H."/>
            <person name="Gao S."/>
            <person name="Zong X."/>
        </authorList>
    </citation>
    <scope>NUCLEOTIDE SEQUENCE [LARGE SCALE GENOMIC DNA]</scope>
    <source>
        <strain evidence="1 2">cv. Zhongwan 6</strain>
    </source>
</reference>
<evidence type="ECO:0000313" key="1">
    <source>
        <dbReference type="EMBL" id="KAI5441732.1"/>
    </source>
</evidence>